<dbReference type="AlphaFoldDB" id="A0A2W5TTV0"/>
<sequence>MHGLAGDFSTMPLKDLVVYLWNRQATGVLVLENRGVRKEVMLDAGHIYNASSNLPREYLGQYLINLGHLSEEQFHKAYATQKETKVFLGKILEMIGAVKTETLSDVLGTKFRETLLDAFNWVDGQFRFDADKKPTLPEGLRVQVPLIEVHKEADFRIQAWKLIREAFPSGSCTLELIEENLVEPPRPGSIDEKIFAGIAAGQTIDEMALKLHATDYFLYNRLYAYFHMGALTVHQPSGPELSIDVDLGLGDSPSAGQLLDNARAFYAKSNFRDSWALARRSNELTPTLDAALLMRQIEVAWGPQLKTNFVTSGRVPAMLMGPEQLAKLSLAAPERYLLSRVDGKRDVDNILRIAPLREFEALVAFDRFLNQKWIRLL</sequence>
<dbReference type="InterPro" id="IPR025497">
    <property type="entry name" value="PatA-like_N"/>
</dbReference>
<dbReference type="Proteomes" id="UP000249061">
    <property type="component" value="Unassembled WGS sequence"/>
</dbReference>
<dbReference type="Pfam" id="PF14332">
    <property type="entry name" value="DUF4388"/>
    <property type="match status" value="1"/>
</dbReference>
<name>A0A2W5TTV0_9BACT</name>
<dbReference type="PANTHER" id="PTHR36304">
    <property type="entry name" value="DOMAIN GTPASE-ACTIVATING PROTEIN, PUTATIVE-RELATED-RELATED"/>
    <property type="match status" value="1"/>
</dbReference>
<evidence type="ECO:0000313" key="2">
    <source>
        <dbReference type="EMBL" id="PZR16713.1"/>
    </source>
</evidence>
<feature type="domain" description="PatA-like N-terminal" evidence="1">
    <location>
        <begin position="5"/>
        <end position="154"/>
    </location>
</feature>
<evidence type="ECO:0000313" key="3">
    <source>
        <dbReference type="Proteomes" id="UP000249061"/>
    </source>
</evidence>
<protein>
    <recommendedName>
        <fullName evidence="1">PatA-like N-terminal domain-containing protein</fullName>
    </recommendedName>
</protein>
<accession>A0A2W5TTV0</accession>
<evidence type="ECO:0000259" key="1">
    <source>
        <dbReference type="Pfam" id="PF14332"/>
    </source>
</evidence>
<dbReference type="PANTHER" id="PTHR36304:SF4">
    <property type="entry name" value="DUF4388 DOMAIN-CONTAINING PROTEIN"/>
    <property type="match status" value="1"/>
</dbReference>
<organism evidence="2 3">
    <name type="scientific">Archangium gephyra</name>
    <dbReference type="NCBI Taxonomy" id="48"/>
    <lineage>
        <taxon>Bacteria</taxon>
        <taxon>Pseudomonadati</taxon>
        <taxon>Myxococcota</taxon>
        <taxon>Myxococcia</taxon>
        <taxon>Myxococcales</taxon>
        <taxon>Cystobacterineae</taxon>
        <taxon>Archangiaceae</taxon>
        <taxon>Archangium</taxon>
    </lineage>
</organism>
<dbReference type="InterPro" id="IPR037257">
    <property type="entry name" value="T2SS_E_N_sf"/>
</dbReference>
<proteinExistence type="predicted"/>
<dbReference type="SUPFAM" id="SSF160246">
    <property type="entry name" value="EspE N-terminal domain-like"/>
    <property type="match status" value="1"/>
</dbReference>
<gene>
    <name evidence="2" type="ORF">DI536_06035</name>
</gene>
<dbReference type="EMBL" id="QFQP01000003">
    <property type="protein sequence ID" value="PZR16713.1"/>
    <property type="molecule type" value="Genomic_DNA"/>
</dbReference>
<reference evidence="2 3" key="1">
    <citation type="submission" date="2017-08" db="EMBL/GenBank/DDBJ databases">
        <title>Infants hospitalized years apart are colonized by the same room-sourced microbial strains.</title>
        <authorList>
            <person name="Brooks B."/>
            <person name="Olm M.R."/>
            <person name="Firek B.A."/>
            <person name="Baker R."/>
            <person name="Thomas B.C."/>
            <person name="Morowitz M.J."/>
            <person name="Banfield J.F."/>
        </authorList>
    </citation>
    <scope>NUCLEOTIDE SEQUENCE [LARGE SCALE GENOMIC DNA]</scope>
    <source>
        <strain evidence="2">S2_003_000_R2_14</strain>
    </source>
</reference>
<comment type="caution">
    <text evidence="2">The sequence shown here is derived from an EMBL/GenBank/DDBJ whole genome shotgun (WGS) entry which is preliminary data.</text>
</comment>